<dbReference type="PANTHER" id="PTHR38011">
    <property type="entry name" value="DIHYDROFOLATE REDUCTASE FAMILY PROTEIN (AFU_ORTHOLOGUE AFUA_8G06820)"/>
    <property type="match status" value="1"/>
</dbReference>
<dbReference type="EMBL" id="PZPL01000001">
    <property type="protein sequence ID" value="PTL73844.1"/>
    <property type="molecule type" value="Genomic_DNA"/>
</dbReference>
<dbReference type="AlphaFoldDB" id="A0A2T4UWD0"/>
<dbReference type="InterPro" id="IPR002734">
    <property type="entry name" value="RibDG_C"/>
</dbReference>
<reference evidence="2 3" key="1">
    <citation type="submission" date="2018-03" db="EMBL/GenBank/DDBJ databases">
        <title>Bacteriophage NCPPB3778 and a type I-E CRISPR drive the evolution of the US Biological Select Agent, Rathayibacter toxicus.</title>
        <authorList>
            <person name="Davis E.W.II."/>
            <person name="Tabima J.F."/>
            <person name="Weisberg A.J."/>
            <person name="Dantas Lopes L."/>
            <person name="Wiseman M.S."/>
            <person name="Wiseman M.S."/>
            <person name="Pupko T."/>
            <person name="Belcher M.S."/>
            <person name="Sechler A.J."/>
            <person name="Tancos M.A."/>
            <person name="Schroeder B.K."/>
            <person name="Murray T.D."/>
            <person name="Luster D.G."/>
            <person name="Schneider W.L."/>
            <person name="Rogers E."/>
            <person name="Andreote F.D."/>
            <person name="Grunwald N.J."/>
            <person name="Putnam M.L."/>
            <person name="Chang J.H."/>
        </authorList>
    </citation>
    <scope>NUCLEOTIDE SEQUENCE [LARGE SCALE GENOMIC DNA]</scope>
    <source>
        <strain evidence="2 3">DSM 15933</strain>
    </source>
</reference>
<protein>
    <submittedName>
        <fullName evidence="2">Deaminase</fullName>
    </submittedName>
</protein>
<evidence type="ECO:0000313" key="2">
    <source>
        <dbReference type="EMBL" id="PTL73844.1"/>
    </source>
</evidence>
<dbReference type="InterPro" id="IPR024072">
    <property type="entry name" value="DHFR-like_dom_sf"/>
</dbReference>
<proteinExistence type="predicted"/>
<dbReference type="Gene3D" id="3.40.430.10">
    <property type="entry name" value="Dihydrofolate Reductase, subunit A"/>
    <property type="match status" value="1"/>
</dbReference>
<dbReference type="GO" id="GO:0008703">
    <property type="term" value="F:5-amino-6-(5-phosphoribosylamino)uracil reductase activity"/>
    <property type="evidence" value="ECO:0007669"/>
    <property type="project" value="InterPro"/>
</dbReference>
<keyword evidence="3" id="KW-1185">Reference proteome</keyword>
<comment type="caution">
    <text evidence="2">The sequence shown here is derived from an EMBL/GenBank/DDBJ whole genome shotgun (WGS) entry which is preliminary data.</text>
</comment>
<dbReference type="GO" id="GO:0009231">
    <property type="term" value="P:riboflavin biosynthetic process"/>
    <property type="evidence" value="ECO:0007669"/>
    <property type="project" value="InterPro"/>
</dbReference>
<accession>A0A2T4UWD0</accession>
<dbReference type="Pfam" id="PF01872">
    <property type="entry name" value="RibD_C"/>
    <property type="match status" value="1"/>
</dbReference>
<dbReference type="PANTHER" id="PTHR38011:SF11">
    <property type="entry name" value="2,5-DIAMINO-6-RIBOSYLAMINO-4(3H)-PYRIMIDINONE 5'-PHOSPHATE REDUCTASE"/>
    <property type="match status" value="1"/>
</dbReference>
<gene>
    <name evidence="2" type="ORF">C1I63_14020</name>
</gene>
<feature type="domain" description="Bacterial bifunctional deaminase-reductase C-terminal" evidence="1">
    <location>
        <begin position="4"/>
        <end position="149"/>
    </location>
</feature>
<sequence length="173" mass="18628">MTRIVYSVASSLDGFIADSDDGLEWLLQFGFEAFQEHYDRFLETVGAVVMGSTTYEFVRREGAWPYELPAWVLTSADRPQPEGGEVRFASGGLAELLPAIRGSAGGRDVWVVGGGGVAAGLAEIGALDEMRVTIMPVVLGSGRPLLPMRRTEPFELVGTTPFSGGAIELVYRL</sequence>
<dbReference type="RefSeq" id="WP_107575175.1">
    <property type="nucleotide sequence ID" value="NZ_PZPL01000001.1"/>
</dbReference>
<dbReference type="SUPFAM" id="SSF53597">
    <property type="entry name" value="Dihydrofolate reductase-like"/>
    <property type="match status" value="1"/>
</dbReference>
<dbReference type="InterPro" id="IPR050765">
    <property type="entry name" value="Riboflavin_Biosynth_HTPR"/>
</dbReference>
<organism evidence="2 3">
    <name type="scientific">Rathayibacter caricis DSM 15933</name>
    <dbReference type="NCBI Taxonomy" id="1328867"/>
    <lineage>
        <taxon>Bacteria</taxon>
        <taxon>Bacillati</taxon>
        <taxon>Actinomycetota</taxon>
        <taxon>Actinomycetes</taxon>
        <taxon>Micrococcales</taxon>
        <taxon>Microbacteriaceae</taxon>
        <taxon>Rathayibacter</taxon>
    </lineage>
</organism>
<evidence type="ECO:0000259" key="1">
    <source>
        <dbReference type="Pfam" id="PF01872"/>
    </source>
</evidence>
<name>A0A2T4UWD0_9MICO</name>
<dbReference type="Proteomes" id="UP000241085">
    <property type="component" value="Unassembled WGS sequence"/>
</dbReference>
<evidence type="ECO:0000313" key="3">
    <source>
        <dbReference type="Proteomes" id="UP000241085"/>
    </source>
</evidence>